<protein>
    <submittedName>
        <fullName evidence="2">Endonuclease/exonuclease/phosphatase family protein</fullName>
    </submittedName>
</protein>
<keyword evidence="2" id="KW-0378">Hydrolase</keyword>
<dbReference type="SUPFAM" id="SSF56219">
    <property type="entry name" value="DNase I-like"/>
    <property type="match status" value="1"/>
</dbReference>
<dbReference type="EMBL" id="JBHSMD010000006">
    <property type="protein sequence ID" value="MFC5494890.1"/>
    <property type="molecule type" value="Genomic_DNA"/>
</dbReference>
<keyword evidence="2" id="KW-0540">Nuclease</keyword>
<comment type="caution">
    <text evidence="2">The sequence shown here is derived from an EMBL/GenBank/DDBJ whole genome shotgun (WGS) entry which is preliminary data.</text>
</comment>
<sequence>MTLGLSLFAAVRASLVDLDPSVPSEDLAGQVAANLANRADDPTPGAVLPAQTLVKAPPTKAEIRARQQALAEKRAKARDRSLARAAGRIARSEEPQEPIAVRVGTFNVLGSQHTAPGGDRRRYPPASVRSPKAAGLIAKHDVDIVGTQELQTDQLAALQSRTGMAAYPGTAWGSAETDNSILYDDARFQFVSGSKFTITFMGRPRPQPILQLRDIATGREFYVVNTHPSAGGGRYATERRSGQQALVGIVNQLKATGLPVLVTGDMNDRELFYCNVVPAAGMTAANGGSYASGCVPPPSPIPVDWVAGAGSISWSGYWRDTSPITSKISDHFFISATAQIG</sequence>
<dbReference type="Proteomes" id="UP001595956">
    <property type="component" value="Unassembled WGS sequence"/>
</dbReference>
<dbReference type="Pfam" id="PF03372">
    <property type="entry name" value="Exo_endo_phos"/>
    <property type="match status" value="1"/>
</dbReference>
<dbReference type="InterPro" id="IPR036691">
    <property type="entry name" value="Endo/exonu/phosph_ase_sf"/>
</dbReference>
<organism evidence="2 3">
    <name type="scientific">Nocardioides caricicola</name>
    <dbReference type="NCBI Taxonomy" id="634770"/>
    <lineage>
        <taxon>Bacteria</taxon>
        <taxon>Bacillati</taxon>
        <taxon>Actinomycetota</taxon>
        <taxon>Actinomycetes</taxon>
        <taxon>Propionibacteriales</taxon>
        <taxon>Nocardioidaceae</taxon>
        <taxon>Nocardioides</taxon>
    </lineage>
</organism>
<name>A0ABW0N4N9_9ACTN</name>
<feature type="domain" description="Endonuclease/exonuclease/phosphatase" evidence="1">
    <location>
        <begin position="104"/>
        <end position="331"/>
    </location>
</feature>
<evidence type="ECO:0000313" key="2">
    <source>
        <dbReference type="EMBL" id="MFC5494890.1"/>
    </source>
</evidence>
<evidence type="ECO:0000259" key="1">
    <source>
        <dbReference type="Pfam" id="PF03372"/>
    </source>
</evidence>
<keyword evidence="3" id="KW-1185">Reference proteome</keyword>
<dbReference type="InterPro" id="IPR005135">
    <property type="entry name" value="Endo/exonuclease/phosphatase"/>
</dbReference>
<evidence type="ECO:0000313" key="3">
    <source>
        <dbReference type="Proteomes" id="UP001595956"/>
    </source>
</evidence>
<dbReference type="RefSeq" id="WP_345175237.1">
    <property type="nucleotide sequence ID" value="NZ_BAABFQ010000005.1"/>
</dbReference>
<gene>
    <name evidence="2" type="ORF">ACFPKY_17395</name>
</gene>
<dbReference type="Gene3D" id="3.60.10.10">
    <property type="entry name" value="Endonuclease/exonuclease/phosphatase"/>
    <property type="match status" value="1"/>
</dbReference>
<reference evidence="3" key="1">
    <citation type="journal article" date="2019" name="Int. J. Syst. Evol. Microbiol.">
        <title>The Global Catalogue of Microorganisms (GCM) 10K type strain sequencing project: providing services to taxonomists for standard genome sequencing and annotation.</title>
        <authorList>
            <consortium name="The Broad Institute Genomics Platform"/>
            <consortium name="The Broad Institute Genome Sequencing Center for Infectious Disease"/>
            <person name="Wu L."/>
            <person name="Ma J."/>
        </authorList>
    </citation>
    <scope>NUCLEOTIDE SEQUENCE [LARGE SCALE GENOMIC DNA]</scope>
    <source>
        <strain evidence="3">KACC 13778</strain>
    </source>
</reference>
<dbReference type="GO" id="GO:0004519">
    <property type="term" value="F:endonuclease activity"/>
    <property type="evidence" value="ECO:0007669"/>
    <property type="project" value="UniProtKB-KW"/>
</dbReference>
<proteinExistence type="predicted"/>
<accession>A0ABW0N4N9</accession>
<keyword evidence="2" id="KW-0255">Endonuclease</keyword>